<dbReference type="NCBIfam" id="NF033563">
    <property type="entry name" value="transpos_IS30"/>
    <property type="match status" value="1"/>
</dbReference>
<accession>A0ABT6D4X9</accession>
<evidence type="ECO:0000313" key="2">
    <source>
        <dbReference type="EMBL" id="MDF9300576.1"/>
    </source>
</evidence>
<evidence type="ECO:0000259" key="1">
    <source>
        <dbReference type="PROSITE" id="PS50994"/>
    </source>
</evidence>
<dbReference type="InterPro" id="IPR053392">
    <property type="entry name" value="Transposase_IS30-like"/>
</dbReference>
<dbReference type="SUPFAM" id="SSF53098">
    <property type="entry name" value="Ribonuclease H-like"/>
    <property type="match status" value="1"/>
</dbReference>
<gene>
    <name evidence="2" type="ORF">OIT47_009885</name>
</gene>
<sequence>MVAYIRITRRERFLIWSWYYQHHLNLRQIAIKLGRPPKTIYAEVKNNRPRPDVALDKIPYDPEYADMIAYRRRVARKQGKIQTDKATLTRIRKAIEDKKWSIPMIAHGVKHAPTAPTLYRYLKRGVSALNAYIPHKYHKPAPSMAQIMRSNKESELITKRSIDQRPLKINNRQNVGHWEMDCIDSPKGVSTSLLVFVERKSRYVQIYKVRHKRYDQIGIALKDFLHRQRDNVKSITTDRGHEFANSNVLSLLTKANVEVYFTHAYSPGEKGTIERINRDIRKFFPKGQSLAPILPAEIKRVENIINHYPREVLSWQTPRKVFSDLMRRKRAVEKHRQMARIRRVLA</sequence>
<proteinExistence type="predicted"/>
<dbReference type="Proteomes" id="UP001146336">
    <property type="component" value="Unassembled WGS sequence"/>
</dbReference>
<dbReference type="InterPro" id="IPR051917">
    <property type="entry name" value="Transposase-Integrase"/>
</dbReference>
<dbReference type="PROSITE" id="PS50994">
    <property type="entry name" value="INTEGRASE"/>
    <property type="match status" value="1"/>
</dbReference>
<dbReference type="PANTHER" id="PTHR10948">
    <property type="entry name" value="TRANSPOSASE"/>
    <property type="match status" value="1"/>
</dbReference>
<dbReference type="InterPro" id="IPR036397">
    <property type="entry name" value="RNaseH_sf"/>
</dbReference>
<dbReference type="PANTHER" id="PTHR10948:SF23">
    <property type="entry name" value="TRANSPOSASE INSI FOR INSERTION SEQUENCE ELEMENT IS30A-RELATED"/>
    <property type="match status" value="1"/>
</dbReference>
<dbReference type="InterPro" id="IPR012337">
    <property type="entry name" value="RNaseH-like_sf"/>
</dbReference>
<keyword evidence="3" id="KW-1185">Reference proteome</keyword>
<comment type="caution">
    <text evidence="2">The sequence shown here is derived from an EMBL/GenBank/DDBJ whole genome shotgun (WGS) entry which is preliminary data.</text>
</comment>
<dbReference type="Pfam" id="PF00665">
    <property type="entry name" value="rve"/>
    <property type="match status" value="1"/>
</dbReference>
<organism evidence="2 3">
    <name type="scientific">Weissella fermenti</name>
    <dbReference type="NCBI Taxonomy" id="2987699"/>
    <lineage>
        <taxon>Bacteria</taxon>
        <taxon>Bacillati</taxon>
        <taxon>Bacillota</taxon>
        <taxon>Bacilli</taxon>
        <taxon>Lactobacillales</taxon>
        <taxon>Lactobacillaceae</taxon>
        <taxon>Weissella</taxon>
    </lineage>
</organism>
<reference evidence="2" key="1">
    <citation type="submission" date="2023-03" db="EMBL/GenBank/DDBJ databases">
        <title>Comparative genomics of Weissella fermenti BK2, and weissella type species.</title>
        <authorList>
            <person name="Lee J.K."/>
            <person name="Baek J.H."/>
            <person name="Kim J.M."/>
            <person name="Choi D.G."/>
            <person name="Jeon C.O."/>
        </authorList>
    </citation>
    <scope>NUCLEOTIDE SEQUENCE</scope>
    <source>
        <strain evidence="2">BK2</strain>
    </source>
</reference>
<evidence type="ECO:0000313" key="3">
    <source>
        <dbReference type="Proteomes" id="UP001146336"/>
    </source>
</evidence>
<feature type="domain" description="Integrase catalytic" evidence="1">
    <location>
        <begin position="162"/>
        <end position="326"/>
    </location>
</feature>
<dbReference type="EMBL" id="JAOZFC020000003">
    <property type="protein sequence ID" value="MDF9300576.1"/>
    <property type="molecule type" value="Genomic_DNA"/>
</dbReference>
<dbReference type="RefSeq" id="WP_199404398.1">
    <property type="nucleotide sequence ID" value="NZ_JAOZFC020000003.1"/>
</dbReference>
<dbReference type="InterPro" id="IPR001584">
    <property type="entry name" value="Integrase_cat-core"/>
</dbReference>
<name>A0ABT6D4X9_9LACO</name>
<dbReference type="Gene3D" id="3.30.420.10">
    <property type="entry name" value="Ribonuclease H-like superfamily/Ribonuclease H"/>
    <property type="match status" value="1"/>
</dbReference>
<protein>
    <submittedName>
        <fullName evidence="2">IS30 family transposase</fullName>
    </submittedName>
</protein>